<feature type="transmembrane region" description="Helical" evidence="8">
    <location>
        <begin position="196"/>
        <end position="216"/>
    </location>
</feature>
<evidence type="ECO:0000256" key="7">
    <source>
        <dbReference type="ARBA" id="ARBA00023136"/>
    </source>
</evidence>
<reference evidence="10 11" key="1">
    <citation type="submission" date="2021-06" db="EMBL/GenBank/DDBJ databases">
        <title>Limosilactobacillus angelus sp. nov., isolated from the human vagina.</title>
        <authorList>
            <person name="Chen Y.-S."/>
        </authorList>
    </citation>
    <scope>NUCLEOTIDE SEQUENCE [LARGE SCALE GENOMIC DNA]</scope>
    <source>
        <strain evidence="10 11">P5L02</strain>
    </source>
</reference>
<evidence type="ECO:0000256" key="4">
    <source>
        <dbReference type="ARBA" id="ARBA00022692"/>
    </source>
</evidence>
<dbReference type="EMBL" id="JAHPJJ010000008">
    <property type="protein sequence ID" value="MBU9695066.1"/>
    <property type="molecule type" value="Genomic_DNA"/>
</dbReference>
<dbReference type="SUPFAM" id="SSF161098">
    <property type="entry name" value="MetI-like"/>
    <property type="match status" value="1"/>
</dbReference>
<evidence type="ECO:0000256" key="6">
    <source>
        <dbReference type="ARBA" id="ARBA00022989"/>
    </source>
</evidence>
<dbReference type="Pfam" id="PF00528">
    <property type="entry name" value="BPD_transp_1"/>
    <property type="match status" value="1"/>
</dbReference>
<keyword evidence="2 8" id="KW-0813">Transport</keyword>
<dbReference type="NCBIfam" id="TIGR01726">
    <property type="entry name" value="HEQRo_perm_3TM"/>
    <property type="match status" value="1"/>
</dbReference>
<dbReference type="CDD" id="cd06261">
    <property type="entry name" value="TM_PBP2"/>
    <property type="match status" value="1"/>
</dbReference>
<feature type="domain" description="ABC transmembrane type-1" evidence="9">
    <location>
        <begin position="19"/>
        <end position="216"/>
    </location>
</feature>
<accession>A0ABS6IU63</accession>
<proteinExistence type="inferred from homology"/>
<dbReference type="PANTHER" id="PTHR30614:SF0">
    <property type="entry name" value="L-CYSTINE TRANSPORT SYSTEM PERMEASE PROTEIN TCYL"/>
    <property type="match status" value="1"/>
</dbReference>
<name>A0ABS6IU63_9LACO</name>
<comment type="similarity">
    <text evidence="8">Belongs to the binding-protein-dependent transport system permease family.</text>
</comment>
<feature type="transmembrane region" description="Helical" evidence="8">
    <location>
        <begin position="66"/>
        <end position="86"/>
    </location>
</feature>
<keyword evidence="11" id="KW-1185">Reference proteome</keyword>
<evidence type="ECO:0000259" key="9">
    <source>
        <dbReference type="PROSITE" id="PS50928"/>
    </source>
</evidence>
<dbReference type="PROSITE" id="PS50928">
    <property type="entry name" value="ABC_TM1"/>
    <property type="match status" value="1"/>
</dbReference>
<evidence type="ECO:0000256" key="1">
    <source>
        <dbReference type="ARBA" id="ARBA00004651"/>
    </source>
</evidence>
<dbReference type="Gene3D" id="1.10.3720.10">
    <property type="entry name" value="MetI-like"/>
    <property type="match status" value="1"/>
</dbReference>
<sequence>MGGRSMNSQKIIGIIWRGFPNTIELLIFSFIFATLLGLLLTWVGLRKNRLAQGIATVYLNLVRGTPPLLMLLLAYYGLPVLLKAIGINIDHWTRLMFGILGLSLGWSGYLAEAFRSAYLSVDTGQIEAARSVGMKDQTTFRQIILPQAAMLALPNIENLVVGLVKATSLVYVIGLYDMYNQASNLSNQTAGLHQLQIFILLALSYWGLVLVIEVLFRLIRRRYQWLA</sequence>
<evidence type="ECO:0000256" key="8">
    <source>
        <dbReference type="RuleBase" id="RU363032"/>
    </source>
</evidence>
<keyword evidence="7 8" id="KW-0472">Membrane</keyword>
<organism evidence="10 11">
    <name type="scientific">Limosilactobacillus portuensis</name>
    <dbReference type="NCBI Taxonomy" id="2742601"/>
    <lineage>
        <taxon>Bacteria</taxon>
        <taxon>Bacillati</taxon>
        <taxon>Bacillota</taxon>
        <taxon>Bacilli</taxon>
        <taxon>Lactobacillales</taxon>
        <taxon>Lactobacillaceae</taxon>
        <taxon>Limosilactobacillus</taxon>
    </lineage>
</organism>
<feature type="transmembrane region" description="Helical" evidence="8">
    <location>
        <begin position="25"/>
        <end position="45"/>
    </location>
</feature>
<keyword evidence="4 8" id="KW-0812">Transmembrane</keyword>
<dbReference type="InterPro" id="IPR000515">
    <property type="entry name" value="MetI-like"/>
</dbReference>
<comment type="caution">
    <text evidence="10">The sequence shown here is derived from an EMBL/GenBank/DDBJ whole genome shotgun (WGS) entry which is preliminary data.</text>
</comment>
<dbReference type="Proteomes" id="UP001196248">
    <property type="component" value="Unassembled WGS sequence"/>
</dbReference>
<dbReference type="InterPro" id="IPR010065">
    <property type="entry name" value="AA_ABC_transptr_permease_3TM"/>
</dbReference>
<protein>
    <submittedName>
        <fullName evidence="10">Amino acid ABC transporter permease</fullName>
    </submittedName>
</protein>
<dbReference type="InterPro" id="IPR043429">
    <property type="entry name" value="ArtM/GltK/GlnP/TcyL/YhdX-like"/>
</dbReference>
<keyword evidence="3" id="KW-1003">Cell membrane</keyword>
<evidence type="ECO:0000256" key="3">
    <source>
        <dbReference type="ARBA" id="ARBA00022475"/>
    </source>
</evidence>
<comment type="subcellular location">
    <subcellularLocation>
        <location evidence="1 8">Cell membrane</location>
        <topology evidence="1 8">Multi-pass membrane protein</topology>
    </subcellularLocation>
</comment>
<dbReference type="PANTHER" id="PTHR30614">
    <property type="entry name" value="MEMBRANE COMPONENT OF AMINO ACID ABC TRANSPORTER"/>
    <property type="match status" value="1"/>
</dbReference>
<keyword evidence="5" id="KW-0029">Amino-acid transport</keyword>
<dbReference type="InterPro" id="IPR035906">
    <property type="entry name" value="MetI-like_sf"/>
</dbReference>
<keyword evidence="6 8" id="KW-1133">Transmembrane helix</keyword>
<evidence type="ECO:0000313" key="11">
    <source>
        <dbReference type="Proteomes" id="UP001196248"/>
    </source>
</evidence>
<evidence type="ECO:0000256" key="5">
    <source>
        <dbReference type="ARBA" id="ARBA00022970"/>
    </source>
</evidence>
<feature type="transmembrane region" description="Helical" evidence="8">
    <location>
        <begin position="159"/>
        <end position="176"/>
    </location>
</feature>
<gene>
    <name evidence="10" type="ORF">KSL82_03945</name>
</gene>
<evidence type="ECO:0000313" key="10">
    <source>
        <dbReference type="EMBL" id="MBU9695066.1"/>
    </source>
</evidence>
<evidence type="ECO:0000256" key="2">
    <source>
        <dbReference type="ARBA" id="ARBA00022448"/>
    </source>
</evidence>